<dbReference type="InterPro" id="IPR047589">
    <property type="entry name" value="DUF11_rpt"/>
</dbReference>
<dbReference type="InterPro" id="IPR026444">
    <property type="entry name" value="Secre_tail"/>
</dbReference>
<comment type="caution">
    <text evidence="4">The sequence shown here is derived from an EMBL/GenBank/DDBJ whole genome shotgun (WGS) entry which is preliminary data.</text>
</comment>
<gene>
    <name evidence="4" type="ORF">E4635_10590</name>
</gene>
<dbReference type="NCBIfam" id="TIGR04183">
    <property type="entry name" value="Por_Secre_tail"/>
    <property type="match status" value="1"/>
</dbReference>
<dbReference type="InterPro" id="IPR036116">
    <property type="entry name" value="FN3_sf"/>
</dbReference>
<dbReference type="CDD" id="cd00063">
    <property type="entry name" value="FN3"/>
    <property type="match status" value="1"/>
</dbReference>
<feature type="domain" description="Fibronectin type-III" evidence="3">
    <location>
        <begin position="26"/>
        <end position="117"/>
    </location>
</feature>
<feature type="chain" id="PRO_5021245028" evidence="2">
    <location>
        <begin position="21"/>
        <end position="813"/>
    </location>
</feature>
<dbReference type="RefSeq" id="WP_135526667.1">
    <property type="nucleotide sequence ID" value="NZ_SRLH01000005.1"/>
</dbReference>
<feature type="signal peptide" evidence="2">
    <location>
        <begin position="1"/>
        <end position="20"/>
    </location>
</feature>
<dbReference type="NCBIfam" id="TIGR01451">
    <property type="entry name" value="B_ant_repeat"/>
    <property type="match status" value="1"/>
</dbReference>
<dbReference type="Proteomes" id="UP000297407">
    <property type="component" value="Unassembled WGS sequence"/>
</dbReference>
<dbReference type="EMBL" id="SRLH01000005">
    <property type="protein sequence ID" value="TGD57627.1"/>
    <property type="molecule type" value="Genomic_DNA"/>
</dbReference>
<evidence type="ECO:0000259" key="3">
    <source>
        <dbReference type="PROSITE" id="PS50853"/>
    </source>
</evidence>
<evidence type="ECO:0000256" key="2">
    <source>
        <dbReference type="SAM" id="SignalP"/>
    </source>
</evidence>
<organism evidence="4 5">
    <name type="scientific">Flavobacterium humi</name>
    <dbReference type="NCBI Taxonomy" id="2562683"/>
    <lineage>
        <taxon>Bacteria</taxon>
        <taxon>Pseudomonadati</taxon>
        <taxon>Bacteroidota</taxon>
        <taxon>Flavobacteriia</taxon>
        <taxon>Flavobacteriales</taxon>
        <taxon>Flavobacteriaceae</taxon>
        <taxon>Flavobacterium</taxon>
    </lineage>
</organism>
<evidence type="ECO:0000313" key="4">
    <source>
        <dbReference type="EMBL" id="TGD57627.1"/>
    </source>
</evidence>
<keyword evidence="1 2" id="KW-0732">Signal</keyword>
<dbReference type="Gene3D" id="2.60.40.10">
    <property type="entry name" value="Immunoglobulins"/>
    <property type="match status" value="1"/>
</dbReference>
<reference evidence="4 5" key="1">
    <citation type="submission" date="2019-04" db="EMBL/GenBank/DDBJ databases">
        <title>Flavobacterium sp. strain DS2-A Genome sequencing and assembly.</title>
        <authorList>
            <person name="Kim I."/>
        </authorList>
    </citation>
    <scope>NUCLEOTIDE SEQUENCE [LARGE SCALE GENOMIC DNA]</scope>
    <source>
        <strain evidence="4 5">DS2-A</strain>
    </source>
</reference>
<dbReference type="InterPro" id="IPR055353">
    <property type="entry name" value="DUF7619"/>
</dbReference>
<accession>A0A4Z0L6L5</accession>
<dbReference type="SUPFAM" id="SSF49265">
    <property type="entry name" value="Fibronectin type III"/>
    <property type="match status" value="1"/>
</dbReference>
<proteinExistence type="predicted"/>
<dbReference type="Pfam" id="PF00041">
    <property type="entry name" value="fn3"/>
    <property type="match status" value="1"/>
</dbReference>
<dbReference type="OrthoDB" id="1110367at2"/>
<dbReference type="Pfam" id="PF18962">
    <property type="entry name" value="Por_Secre_tail"/>
    <property type="match status" value="1"/>
</dbReference>
<name>A0A4Z0L6L5_9FLAO</name>
<dbReference type="InterPro" id="IPR003961">
    <property type="entry name" value="FN3_dom"/>
</dbReference>
<sequence length="813" mass="85998">MTKKYLLSLLFFLFFFASEGAELCIPPSGLGISSVTGTSANISWISPGTETQSEVLVMPFGSPAPTVNASGIIVATTIYTVTGLIPCTTYSVYVRTICGPGNVSVWAGPFTFSTGSAMICTTTMEGNSMTTVISGGIPPYSFSLNGGAAIPCGNTFTTTAIPGNNVIQVTDSMGCSCLSTVSTPNTFSVTIFPGSGFSPNDLVAVVTGGVAPFTYQWGLNGVSIPGATGATINAFGMSGVFNVMVTDANGFMVTATFVVGESSTPVANDDVMTIYQTDSNIAISPGSVLNNDYWGSAVGIPQMTALVIPPGFVLNPDGSVSVLSGTPAGVYTLVYQLCANLSPTMCDTANVVITIVNEGILMNAFIDSNNNGTQELGEPDFTQGQFGFEVNDNGTVNYVTSSNGEYIINQSDPANSYDLSYTINPEVSSQYTLATSSYSNVSMPLNSGIQVYNFPITQMPYHDLAVAVFPGGAPPRPGFIYYNTIMFRNNGNQAIASGTVTFIRDNAVVIVNVSPTPSTTSATGFTYDFTNLLPGEVRYLNVGMQVPTIPTVALGDVLTNNVSVSIPAGDIHISNNTNALSQTIVGSYDPNDKSEAHGGKIVYSDFTPNDYLTYTIQFENTGTFNAENVNIIDVLDEKLDETSVKMLHSSHGYILKRRDNELSWSFIGIDLPPSVANTTTGKGYVVFQVKPKAGYIVGDVIPNVADIFFDFNPPIVTNTFNTEFVNSLDVATFDNTSFVTYPNPTSGLVTVSLQNSAGIIDSVTINDVLGKKVQYDVIGKATALLDLSKLSQGIYFLKIQSEGQGKVVKVVKQ</sequence>
<keyword evidence="5" id="KW-1185">Reference proteome</keyword>
<dbReference type="Pfam" id="PF24595">
    <property type="entry name" value="DUF7619"/>
    <property type="match status" value="1"/>
</dbReference>
<dbReference type="SMART" id="SM00060">
    <property type="entry name" value="FN3"/>
    <property type="match status" value="1"/>
</dbReference>
<evidence type="ECO:0000256" key="1">
    <source>
        <dbReference type="ARBA" id="ARBA00022729"/>
    </source>
</evidence>
<dbReference type="PROSITE" id="PS50853">
    <property type="entry name" value="FN3"/>
    <property type="match status" value="1"/>
</dbReference>
<protein>
    <submittedName>
        <fullName evidence="4">T9SS type A sorting domain-containing protein</fullName>
    </submittedName>
</protein>
<dbReference type="AlphaFoldDB" id="A0A4Z0L6L5"/>
<evidence type="ECO:0000313" key="5">
    <source>
        <dbReference type="Proteomes" id="UP000297407"/>
    </source>
</evidence>
<dbReference type="InterPro" id="IPR013783">
    <property type="entry name" value="Ig-like_fold"/>
</dbReference>